<comment type="similarity">
    <text evidence="2 6">Belongs to the SCC2/Nipped-B family.</text>
</comment>
<sequence length="1549" mass="172525">MSNGLPLYIPREDGEDGNTSIWEMPPAPITYANLPPVEASRLNLASLNNLLSNVPLSLLPDHNPPAVLWDTMSPLLRAVVTDVHVLSPNVQRPQPPSKKHKTSAPVYDLTTPEHNHQRSSNDATKGHRLPRAKVIEIADEDDDGPSTPLAGDTQESKKKAIVQKYEDELHGLLGCLSTAPEVSRVMKKIMQTMQLLHKSHKELIQHLSFDLLGDLMSLLDTRVTDALTIDLFAVAYANNGDADWEVSGIDYNKLNDIVCAMDAASCMLYIMTSPNIDRRLLSEEYIEHCISLLKHVLQRLLCPSLDNLSLSKLLQESKSSVHPKYHGALKKKIDKVGLVHILSTYLETIEELVTGIKLQDSWILTLSNALIDTFSLEGSQATQANICLLQVRASGLFRGIFLHYPTHRALLIDDIFSVLLKLPSNKRNLRTFKLSHGDIQVQMISMLLVTLVQSCVRVSLENVREAARVIVHSFVQKCMKKEESNDCRQTFENFVDDLLVMLTSPEWPAVQLILESLSGGLTSLMAQQKANKLESQTSLLALHLLGKICATIRQITCEANAQPIQEMKHPPALVECREQAIQLLASKQVQITKANLVECMVLMHLGEQSTHMCVDAEVFHRAQCSFSDEFISLKANVTLTGTMGRLLVTELVSHRELCQHFDQMLMAIMAFLTRGQPTFRARVLKALMMIVDSDPLLMGDDHLHQAITLSLSDEATSVRQSAVELVGKYIGLQPMLFPKYFAMLADRLRDKGISVRKSVLRIFKVYLQYTTIEPTVAESVSKALRALVERIGIASEEESVKDTVLSTLQDVWFGARPTPPSNRRGQSNQETTVTPSCLRKKSTNNYKVLSMIDVVHHVHNPEWMVALICRLIKKNADEMETACSTMVSELMEFLLQLEEGHALPLLSFDDKEAQRLATLKTLHVICEASPKMVLPYLDTLTVYLKQDDRLSKPTQMHVLAMAAAMIGLVIPCVEKPVEKWMVALENDLKSLVLGAPPQVVKPAVECLATLTTCANRQPKLLLKILEMLYTFLLRSEALIKLDKPISDKPNLLRSLFVAGLVAGSLEWGALPHFSSAIFTKEKLVDMVYEVYERFCKVSNTHVHFDGALRVKTVQGLGYLLHKNPRILFKSQQDNTLRMTILHQDPKVRAQILASLTELLQAEEARLEKLHSQGSKQGKDYVQGDQEGDASLIGGVMIAQLDDILKVAVQKEASIRSQAIACIGLLLTQGLIPPMRCIPTLIALETDQVAFIRDAAHMHLVSIHGKFPNMVSGPAIQGIYSSYQFQTRAFGKSVVCDSENVCLLGRMYRACFQGNRSQRHAFYNGLLGAFREKGPMFTALAEKRLPVVAALGYLIYVAQLLSVLPYDVEDEPLYLVYTINRDVSLGLGTVQDKMKKFLGKDASFDNLPVTDPVKPELVAVGHSAFGLALLVRLKMALKAAYLLDNEKCQTFQTTNTTKANEAPVSRASLDTAILNVPDMVADDVMNNSWLQLKLLGNAASDDQAQLDFDWENPQLTKKKGVKLHGKRGRKRKEKKADSGDDDDVQVDDIF</sequence>
<dbReference type="GO" id="GO:1990414">
    <property type="term" value="P:replication-born double-strand break repair via sister chromatid exchange"/>
    <property type="evidence" value="ECO:0007669"/>
    <property type="project" value="TreeGrafter"/>
</dbReference>
<evidence type="ECO:0000256" key="2">
    <source>
        <dbReference type="ARBA" id="ARBA00009252"/>
    </source>
</evidence>
<dbReference type="GO" id="GO:0061775">
    <property type="term" value="F:cohesin loader activity"/>
    <property type="evidence" value="ECO:0007669"/>
    <property type="project" value="InterPro"/>
</dbReference>
<feature type="compositionally biased region" description="Basic residues" evidence="7">
    <location>
        <begin position="1518"/>
        <end position="1532"/>
    </location>
</feature>
<protein>
    <recommendedName>
        <fullName evidence="6">Sister chromatid cohesion protein</fullName>
    </recommendedName>
</protein>
<gene>
    <name evidence="9" type="ORF">H310_08001</name>
</gene>
<dbReference type="SUPFAM" id="SSF48371">
    <property type="entry name" value="ARM repeat"/>
    <property type="match status" value="1"/>
</dbReference>
<feature type="region of interest" description="Disordered" evidence="7">
    <location>
        <begin position="88"/>
        <end position="129"/>
    </location>
</feature>
<accession>A0A024TYL2</accession>
<evidence type="ECO:0000313" key="9">
    <source>
        <dbReference type="EMBL" id="ETV99255.1"/>
    </source>
</evidence>
<dbReference type="GO" id="GO:0090694">
    <property type="term" value="C:Scc2-Scc4 cohesin loading complex"/>
    <property type="evidence" value="ECO:0007669"/>
    <property type="project" value="TreeGrafter"/>
</dbReference>
<evidence type="ECO:0000256" key="5">
    <source>
        <dbReference type="ARBA" id="ARBA00023306"/>
    </source>
</evidence>
<dbReference type="InterPro" id="IPR026003">
    <property type="entry name" value="Cohesin_HEAT"/>
</dbReference>
<dbReference type="InterPro" id="IPR011989">
    <property type="entry name" value="ARM-like"/>
</dbReference>
<keyword evidence="3 6" id="KW-0677">Repeat</keyword>
<dbReference type="GO" id="GO:0071169">
    <property type="term" value="P:establishment of protein localization to chromatin"/>
    <property type="evidence" value="ECO:0007669"/>
    <property type="project" value="TreeGrafter"/>
</dbReference>
<dbReference type="STRING" id="157072.A0A024TYL2"/>
<evidence type="ECO:0000256" key="6">
    <source>
        <dbReference type="RuleBase" id="RU364107"/>
    </source>
</evidence>
<name>A0A024TYL2_9STRA</name>
<proteinExistence type="inferred from homology"/>
<feature type="region of interest" description="Disordered" evidence="7">
    <location>
        <begin position="136"/>
        <end position="155"/>
    </location>
</feature>
<dbReference type="EMBL" id="KI913967">
    <property type="protein sequence ID" value="ETV99255.1"/>
    <property type="molecule type" value="Genomic_DNA"/>
</dbReference>
<dbReference type="eggNOG" id="KOG1020">
    <property type="taxonomic scope" value="Eukaryota"/>
</dbReference>
<dbReference type="InterPro" id="IPR033031">
    <property type="entry name" value="Scc2/Nipped-B"/>
</dbReference>
<keyword evidence="4 6" id="KW-0539">Nucleus</keyword>
<dbReference type="VEuPathDB" id="FungiDB:H310_08001"/>
<evidence type="ECO:0000256" key="1">
    <source>
        <dbReference type="ARBA" id="ARBA00004123"/>
    </source>
</evidence>
<dbReference type="Pfam" id="PF12765">
    <property type="entry name" value="Cohesin_HEAT"/>
    <property type="match status" value="1"/>
</dbReference>
<dbReference type="InterPro" id="IPR016024">
    <property type="entry name" value="ARM-type_fold"/>
</dbReference>
<dbReference type="GO" id="GO:0034087">
    <property type="term" value="P:establishment of mitotic sister chromatid cohesion"/>
    <property type="evidence" value="ECO:0007669"/>
    <property type="project" value="TreeGrafter"/>
</dbReference>
<dbReference type="CDD" id="cd23958">
    <property type="entry name" value="SCC2"/>
    <property type="match status" value="1"/>
</dbReference>
<dbReference type="GO" id="GO:0140588">
    <property type="term" value="P:chromatin looping"/>
    <property type="evidence" value="ECO:0007669"/>
    <property type="project" value="InterPro"/>
</dbReference>
<dbReference type="OrthoDB" id="418242at2759"/>
<evidence type="ECO:0000256" key="7">
    <source>
        <dbReference type="SAM" id="MobiDB-lite"/>
    </source>
</evidence>
<evidence type="ECO:0000256" key="4">
    <source>
        <dbReference type="ARBA" id="ARBA00023242"/>
    </source>
</evidence>
<feature type="domain" description="Sister chromatid cohesion C-terminal" evidence="8">
    <location>
        <begin position="1200"/>
        <end position="1380"/>
    </location>
</feature>
<comment type="subcellular location">
    <subcellularLocation>
        <location evidence="1 6">Nucleus</location>
    </subcellularLocation>
</comment>
<dbReference type="RefSeq" id="XP_008871811.1">
    <property type="nucleotide sequence ID" value="XM_008873589.1"/>
</dbReference>
<dbReference type="Pfam" id="PF12830">
    <property type="entry name" value="Nipped-B_C"/>
    <property type="match status" value="1"/>
</dbReference>
<dbReference type="GeneID" id="20085051"/>
<dbReference type="PANTHER" id="PTHR21704:SF18">
    <property type="entry name" value="NIPPED-B-LIKE PROTEIN"/>
    <property type="match status" value="1"/>
</dbReference>
<dbReference type="InterPro" id="IPR024986">
    <property type="entry name" value="Nipped-B_C"/>
</dbReference>
<dbReference type="GO" id="GO:0010468">
    <property type="term" value="P:regulation of gene expression"/>
    <property type="evidence" value="ECO:0007669"/>
    <property type="project" value="InterPro"/>
</dbReference>
<organism evidence="9">
    <name type="scientific">Aphanomyces invadans</name>
    <dbReference type="NCBI Taxonomy" id="157072"/>
    <lineage>
        <taxon>Eukaryota</taxon>
        <taxon>Sar</taxon>
        <taxon>Stramenopiles</taxon>
        <taxon>Oomycota</taxon>
        <taxon>Saprolegniomycetes</taxon>
        <taxon>Saprolegniales</taxon>
        <taxon>Verrucalvaceae</taxon>
        <taxon>Aphanomyces</taxon>
    </lineage>
</organism>
<dbReference type="Gene3D" id="1.25.10.10">
    <property type="entry name" value="Leucine-rich Repeat Variant"/>
    <property type="match status" value="1"/>
</dbReference>
<feature type="compositionally biased region" description="Acidic residues" evidence="7">
    <location>
        <begin position="1538"/>
        <end position="1549"/>
    </location>
</feature>
<feature type="region of interest" description="Disordered" evidence="7">
    <location>
        <begin position="1518"/>
        <end position="1549"/>
    </location>
</feature>
<evidence type="ECO:0000256" key="3">
    <source>
        <dbReference type="ARBA" id="ARBA00022737"/>
    </source>
</evidence>
<dbReference type="GO" id="GO:0003682">
    <property type="term" value="F:chromatin binding"/>
    <property type="evidence" value="ECO:0007669"/>
    <property type="project" value="TreeGrafter"/>
</dbReference>
<keyword evidence="5 6" id="KW-0131">Cell cycle</keyword>
<reference evidence="9" key="1">
    <citation type="submission" date="2013-12" db="EMBL/GenBank/DDBJ databases">
        <title>The Genome Sequence of Aphanomyces invadans NJM9701.</title>
        <authorList>
            <consortium name="The Broad Institute Genomics Platform"/>
            <person name="Russ C."/>
            <person name="Tyler B."/>
            <person name="van West P."/>
            <person name="Dieguez-Uribeondo J."/>
            <person name="Young S.K."/>
            <person name="Zeng Q."/>
            <person name="Gargeya S."/>
            <person name="Fitzgerald M."/>
            <person name="Abouelleil A."/>
            <person name="Alvarado L."/>
            <person name="Chapman S.B."/>
            <person name="Gainer-Dewar J."/>
            <person name="Goldberg J."/>
            <person name="Griggs A."/>
            <person name="Gujja S."/>
            <person name="Hansen M."/>
            <person name="Howarth C."/>
            <person name="Imamovic A."/>
            <person name="Ireland A."/>
            <person name="Larimer J."/>
            <person name="McCowan C."/>
            <person name="Murphy C."/>
            <person name="Pearson M."/>
            <person name="Poon T.W."/>
            <person name="Priest M."/>
            <person name="Roberts A."/>
            <person name="Saif S."/>
            <person name="Shea T."/>
            <person name="Sykes S."/>
            <person name="Wortman J."/>
            <person name="Nusbaum C."/>
            <person name="Birren B."/>
        </authorList>
    </citation>
    <scope>NUCLEOTIDE SEQUENCE [LARGE SCALE GENOMIC DNA]</scope>
    <source>
        <strain evidence="9">NJM9701</strain>
    </source>
</reference>
<evidence type="ECO:0000259" key="8">
    <source>
        <dbReference type="Pfam" id="PF12830"/>
    </source>
</evidence>
<dbReference type="PANTHER" id="PTHR21704">
    <property type="entry name" value="NIPPED-B-LIKE PROTEIN DELANGIN SCC2-RELATED"/>
    <property type="match status" value="1"/>
</dbReference>